<dbReference type="AlphaFoldDB" id="A0A150X9X9"/>
<evidence type="ECO:0000259" key="3">
    <source>
        <dbReference type="PROSITE" id="PS50930"/>
    </source>
</evidence>
<evidence type="ECO:0000259" key="2">
    <source>
        <dbReference type="PROSITE" id="PS50110"/>
    </source>
</evidence>
<dbReference type="GO" id="GO:0003677">
    <property type="term" value="F:DNA binding"/>
    <property type="evidence" value="ECO:0007669"/>
    <property type="project" value="InterPro"/>
</dbReference>
<proteinExistence type="predicted"/>
<comment type="caution">
    <text evidence="4">The sequence shown here is derived from an EMBL/GenBank/DDBJ whole genome shotgun (WGS) entry which is preliminary data.</text>
</comment>
<dbReference type="EMBL" id="LRDB01000034">
    <property type="protein sequence ID" value="KYG75547.1"/>
    <property type="molecule type" value="Genomic_DNA"/>
</dbReference>
<dbReference type="InterPro" id="IPR001789">
    <property type="entry name" value="Sig_transdc_resp-reg_receiver"/>
</dbReference>
<dbReference type="PROSITE" id="PS50110">
    <property type="entry name" value="RESPONSE_REGULATORY"/>
    <property type="match status" value="1"/>
</dbReference>
<dbReference type="Gene3D" id="2.40.50.1020">
    <property type="entry name" value="LytTr DNA-binding domain"/>
    <property type="match status" value="1"/>
</dbReference>
<keyword evidence="1" id="KW-0597">Phosphoprotein</keyword>
<dbReference type="InterPro" id="IPR046947">
    <property type="entry name" value="LytR-like"/>
</dbReference>
<dbReference type="Pfam" id="PF00072">
    <property type="entry name" value="Response_reg"/>
    <property type="match status" value="1"/>
</dbReference>
<dbReference type="Proteomes" id="UP000075615">
    <property type="component" value="Unassembled WGS sequence"/>
</dbReference>
<reference evidence="4 5" key="1">
    <citation type="submission" date="2016-01" db="EMBL/GenBank/DDBJ databases">
        <title>Genome sequencing of Roseivirga echinicomitans KMM 6058.</title>
        <authorList>
            <person name="Selvaratnam C."/>
            <person name="Thevarajoo S."/>
            <person name="Goh K.M."/>
            <person name="Ee R."/>
            <person name="Chan K.-G."/>
            <person name="Chong C.S."/>
        </authorList>
    </citation>
    <scope>NUCLEOTIDE SEQUENCE [LARGE SCALE GENOMIC DNA]</scope>
    <source>
        <strain evidence="4 5">KMM 6058</strain>
    </source>
</reference>
<dbReference type="OrthoDB" id="1646880at2"/>
<dbReference type="PANTHER" id="PTHR37299:SF1">
    <property type="entry name" value="STAGE 0 SPORULATION PROTEIN A HOMOLOG"/>
    <property type="match status" value="1"/>
</dbReference>
<name>A0A150X9X9_9BACT</name>
<organism evidence="4 5">
    <name type="scientific">Roseivirga echinicomitans</name>
    <dbReference type="NCBI Taxonomy" id="296218"/>
    <lineage>
        <taxon>Bacteria</taxon>
        <taxon>Pseudomonadati</taxon>
        <taxon>Bacteroidota</taxon>
        <taxon>Cytophagia</taxon>
        <taxon>Cytophagales</taxon>
        <taxon>Roseivirgaceae</taxon>
        <taxon>Roseivirga</taxon>
    </lineage>
</organism>
<dbReference type="Pfam" id="PF04397">
    <property type="entry name" value="LytTR"/>
    <property type="match status" value="1"/>
</dbReference>
<dbReference type="GO" id="GO:0000156">
    <property type="term" value="F:phosphorelay response regulator activity"/>
    <property type="evidence" value="ECO:0007669"/>
    <property type="project" value="InterPro"/>
</dbReference>
<feature type="domain" description="Response regulatory" evidence="2">
    <location>
        <begin position="5"/>
        <end position="120"/>
    </location>
</feature>
<evidence type="ECO:0000256" key="1">
    <source>
        <dbReference type="PROSITE-ProRule" id="PRU00169"/>
    </source>
</evidence>
<dbReference type="PANTHER" id="PTHR37299">
    <property type="entry name" value="TRANSCRIPTIONAL REGULATOR-RELATED"/>
    <property type="match status" value="1"/>
</dbReference>
<evidence type="ECO:0000313" key="5">
    <source>
        <dbReference type="Proteomes" id="UP000075615"/>
    </source>
</evidence>
<sequence length="242" mass="26741">MSNIRVFVVEDQLLHAENTKLSVEEAGFQLAGECENADLALAAILKAKPDVVLMDISLPGKHNGITLTKALKAERDIPVIFTTTFNDEATIKEAAETDPVSYLIKPIQTDNLKAAITLALAAKPVNEVQGEATTSDGAVFIKSGNRLQKIQIKDVLWIESAGDNYCKLVTSEHQLVSRHTLKAMLSELNSDSFVQSHRAFAVNKHQIESIHEKEQVILVQGGKEIPVGRTFKEELYKQLRRL</sequence>
<protein>
    <recommendedName>
        <fullName evidence="6">LytTR family transcriptional regulator</fullName>
    </recommendedName>
</protein>
<gene>
    <name evidence="4" type="ORF">AWN68_07260</name>
</gene>
<accession>A0A150X9X9</accession>
<dbReference type="SMART" id="SM00448">
    <property type="entry name" value="REC"/>
    <property type="match status" value="1"/>
</dbReference>
<dbReference type="InterPro" id="IPR007492">
    <property type="entry name" value="LytTR_DNA-bd_dom"/>
</dbReference>
<evidence type="ECO:0008006" key="6">
    <source>
        <dbReference type="Google" id="ProtNLM"/>
    </source>
</evidence>
<dbReference type="SUPFAM" id="SSF52172">
    <property type="entry name" value="CheY-like"/>
    <property type="match status" value="1"/>
</dbReference>
<dbReference type="InterPro" id="IPR011006">
    <property type="entry name" value="CheY-like_superfamily"/>
</dbReference>
<dbReference type="STRING" id="296218.AWN68_07260"/>
<feature type="domain" description="HTH LytTR-type" evidence="3">
    <location>
        <begin position="141"/>
        <end position="242"/>
    </location>
</feature>
<keyword evidence="5" id="KW-1185">Reference proteome</keyword>
<feature type="modified residue" description="4-aspartylphosphate" evidence="1">
    <location>
        <position position="55"/>
    </location>
</feature>
<dbReference type="RefSeq" id="WP_068416543.1">
    <property type="nucleotide sequence ID" value="NZ_LRDB01000034.1"/>
</dbReference>
<dbReference type="SMART" id="SM00850">
    <property type="entry name" value="LytTR"/>
    <property type="match status" value="1"/>
</dbReference>
<evidence type="ECO:0000313" key="4">
    <source>
        <dbReference type="EMBL" id="KYG75547.1"/>
    </source>
</evidence>
<dbReference type="PROSITE" id="PS50930">
    <property type="entry name" value="HTH_LYTTR"/>
    <property type="match status" value="1"/>
</dbReference>
<dbReference type="Gene3D" id="3.40.50.2300">
    <property type="match status" value="1"/>
</dbReference>